<evidence type="ECO:0000256" key="1">
    <source>
        <dbReference type="ARBA" id="ARBA00022679"/>
    </source>
</evidence>
<dbReference type="InterPro" id="IPR011009">
    <property type="entry name" value="Kinase-like_dom_sf"/>
</dbReference>
<dbReference type="Pfam" id="PF07714">
    <property type="entry name" value="PK_Tyr_Ser-Thr"/>
    <property type="match status" value="1"/>
</dbReference>
<keyword evidence="2" id="KW-0547">Nucleotide-binding</keyword>
<comment type="caution">
    <text evidence="7">The sequence shown here is derived from an EMBL/GenBank/DDBJ whole genome shotgun (WGS) entry which is preliminary data.</text>
</comment>
<dbReference type="PANTHER" id="PTHR44329">
    <property type="entry name" value="SERINE/THREONINE-PROTEIN KINASE TNNI3K-RELATED"/>
    <property type="match status" value="1"/>
</dbReference>
<protein>
    <submittedName>
        <fullName evidence="7">15860_t:CDS:1</fullName>
    </submittedName>
</protein>
<feature type="compositionally biased region" description="Basic residues" evidence="5">
    <location>
        <begin position="159"/>
        <end position="168"/>
    </location>
</feature>
<evidence type="ECO:0000313" key="8">
    <source>
        <dbReference type="Proteomes" id="UP000789342"/>
    </source>
</evidence>
<dbReference type="GO" id="GO:0005524">
    <property type="term" value="F:ATP binding"/>
    <property type="evidence" value="ECO:0007669"/>
    <property type="project" value="UniProtKB-KW"/>
</dbReference>
<dbReference type="InterPro" id="IPR000719">
    <property type="entry name" value="Prot_kinase_dom"/>
</dbReference>
<dbReference type="InterPro" id="IPR001245">
    <property type="entry name" value="Ser-Thr/Tyr_kinase_cat_dom"/>
</dbReference>
<dbReference type="EMBL" id="CAJVPV010001407">
    <property type="protein sequence ID" value="CAG8496503.1"/>
    <property type="molecule type" value="Genomic_DNA"/>
</dbReference>
<dbReference type="InterPro" id="IPR051681">
    <property type="entry name" value="Ser/Thr_Kinases-Pseudokinases"/>
</dbReference>
<keyword evidence="4" id="KW-0067">ATP-binding</keyword>
<evidence type="ECO:0000256" key="4">
    <source>
        <dbReference type="ARBA" id="ARBA00022840"/>
    </source>
</evidence>
<feature type="domain" description="Protein kinase" evidence="6">
    <location>
        <begin position="339"/>
        <end position="531"/>
    </location>
</feature>
<keyword evidence="3" id="KW-0418">Kinase</keyword>
<evidence type="ECO:0000256" key="5">
    <source>
        <dbReference type="SAM" id="MobiDB-lite"/>
    </source>
</evidence>
<feature type="region of interest" description="Disordered" evidence="5">
    <location>
        <begin position="1"/>
        <end position="48"/>
    </location>
</feature>
<dbReference type="GO" id="GO:0004674">
    <property type="term" value="F:protein serine/threonine kinase activity"/>
    <property type="evidence" value="ECO:0007669"/>
    <property type="project" value="TreeGrafter"/>
</dbReference>
<dbReference type="AlphaFoldDB" id="A0A9N8ZI08"/>
<reference evidence="7" key="1">
    <citation type="submission" date="2021-06" db="EMBL/GenBank/DDBJ databases">
        <authorList>
            <person name="Kallberg Y."/>
            <person name="Tangrot J."/>
            <person name="Rosling A."/>
        </authorList>
    </citation>
    <scope>NUCLEOTIDE SEQUENCE</scope>
    <source>
        <strain evidence="7">CL551</strain>
    </source>
</reference>
<keyword evidence="1" id="KW-0808">Transferase</keyword>
<dbReference type="OrthoDB" id="6718656at2759"/>
<accession>A0A9N8ZI08</accession>
<evidence type="ECO:0000259" key="6">
    <source>
        <dbReference type="PROSITE" id="PS50011"/>
    </source>
</evidence>
<dbReference type="PROSITE" id="PS50011">
    <property type="entry name" value="PROTEIN_KINASE_DOM"/>
    <property type="match status" value="1"/>
</dbReference>
<evidence type="ECO:0000256" key="2">
    <source>
        <dbReference type="ARBA" id="ARBA00022741"/>
    </source>
</evidence>
<feature type="region of interest" description="Disordered" evidence="5">
    <location>
        <begin position="135"/>
        <end position="197"/>
    </location>
</feature>
<evidence type="ECO:0000256" key="3">
    <source>
        <dbReference type="ARBA" id="ARBA00022777"/>
    </source>
</evidence>
<dbReference type="Gene3D" id="1.10.510.10">
    <property type="entry name" value="Transferase(Phosphotransferase) domain 1"/>
    <property type="match status" value="1"/>
</dbReference>
<name>A0A9N8ZI08_9GLOM</name>
<evidence type="ECO:0000313" key="7">
    <source>
        <dbReference type="EMBL" id="CAG8496503.1"/>
    </source>
</evidence>
<keyword evidence="8" id="KW-1185">Reference proteome</keyword>
<gene>
    <name evidence="7" type="ORF">AMORRO_LOCUS3039</name>
</gene>
<feature type="compositionally biased region" description="Polar residues" evidence="5">
    <location>
        <begin position="1"/>
        <end position="26"/>
    </location>
</feature>
<dbReference type="PANTHER" id="PTHR44329:SF288">
    <property type="entry name" value="MITOGEN-ACTIVATED PROTEIN KINASE KINASE KINASE 20"/>
    <property type="match status" value="1"/>
</dbReference>
<organism evidence="7 8">
    <name type="scientific">Acaulospora morrowiae</name>
    <dbReference type="NCBI Taxonomy" id="94023"/>
    <lineage>
        <taxon>Eukaryota</taxon>
        <taxon>Fungi</taxon>
        <taxon>Fungi incertae sedis</taxon>
        <taxon>Mucoromycota</taxon>
        <taxon>Glomeromycotina</taxon>
        <taxon>Glomeromycetes</taxon>
        <taxon>Diversisporales</taxon>
        <taxon>Acaulosporaceae</taxon>
        <taxon>Acaulospora</taxon>
    </lineage>
</organism>
<dbReference type="Proteomes" id="UP000789342">
    <property type="component" value="Unassembled WGS sequence"/>
</dbReference>
<sequence length="531" mass="62364">MTSNGSYNRNDVYQGSYGRSNYSYGETNPIPMHTNQAPPPYSEFFQEPPLQYSPHNYPYIQQALPPTQMANYNFLHVPPAHPNFQNFHQTFNVTPTQHYYSQNNQPHYIQQRHYTQQPQYLRQSFVRQPFTRQHFNPYASPSREYNNRFQGRGRGNFRNNRHVQSRRGRTIDLHSVSGGRGNFNRFGRRSRQQRQPIRSRMNKPDIYITNAENVSEKIDLSSIDFFSTEGKENKYQYHRSDTIIFYPVHAVSIRENRSEGRICVKKKQTGSSEPPRRMCENCERIETGRKWCSCYKAIFERNFINWSSGYENIDHFLRKAQQEANSVCELLEWIPYNRLRNILFVKKGGFGAVYSGIWCDGRIQRWDGNSGDWQRYGEEKVALKSLKISEDISNKFLSELEKYYICTKKVSHVLRSFGITKNPKNNELYMVMEWAENGNLQEYLQKNGRMNGRRMTWINKLNLLDSIANGLETIHREKLTHGDLHSGNILINREGIGWSTRDDRISLNNREGCDLALTSPSCNPGVVFFER</sequence>
<dbReference type="SUPFAM" id="SSF56112">
    <property type="entry name" value="Protein kinase-like (PK-like)"/>
    <property type="match status" value="1"/>
</dbReference>
<proteinExistence type="predicted"/>